<dbReference type="OrthoDB" id="3540793at2"/>
<reference evidence="2" key="1">
    <citation type="submission" date="2017-01" db="EMBL/GenBank/DDBJ databases">
        <authorList>
            <person name="Varghese N."/>
            <person name="Submissions S."/>
        </authorList>
    </citation>
    <scope>NUCLEOTIDE SEQUENCE [LARGE SCALE GENOMIC DNA]</scope>
    <source>
        <strain evidence="2">ATCC 12950</strain>
    </source>
</reference>
<dbReference type="STRING" id="58117.SAMN05421833_129102"/>
<accession>A0A1N7GJ95</accession>
<gene>
    <name evidence="1" type="ORF">SAMN05421833_129102</name>
</gene>
<evidence type="ECO:0008006" key="3">
    <source>
        <dbReference type="Google" id="ProtNLM"/>
    </source>
</evidence>
<keyword evidence="2" id="KW-1185">Reference proteome</keyword>
<evidence type="ECO:0000313" key="1">
    <source>
        <dbReference type="EMBL" id="SIS12685.1"/>
    </source>
</evidence>
<dbReference type="EMBL" id="FTNI01000029">
    <property type="protein sequence ID" value="SIS12685.1"/>
    <property type="molecule type" value="Genomic_DNA"/>
</dbReference>
<name>A0A1N7GJ95_9ACTN</name>
<organism evidence="1 2">
    <name type="scientific">Microbispora rosea</name>
    <dbReference type="NCBI Taxonomy" id="58117"/>
    <lineage>
        <taxon>Bacteria</taxon>
        <taxon>Bacillati</taxon>
        <taxon>Actinomycetota</taxon>
        <taxon>Actinomycetes</taxon>
        <taxon>Streptosporangiales</taxon>
        <taxon>Streptosporangiaceae</taxon>
        <taxon>Microbispora</taxon>
    </lineage>
</organism>
<protein>
    <recommendedName>
        <fullName evidence="3">Ribbon-helix-helix protein, copG family</fullName>
    </recommendedName>
</protein>
<evidence type="ECO:0000313" key="2">
    <source>
        <dbReference type="Proteomes" id="UP000186096"/>
    </source>
</evidence>
<dbReference type="AlphaFoldDB" id="A0A1N7GJ95"/>
<dbReference type="RefSeq" id="WP_076440669.1">
    <property type="nucleotide sequence ID" value="NZ_FTNI01000029.1"/>
</dbReference>
<dbReference type="Proteomes" id="UP000186096">
    <property type="component" value="Unassembled WGS sequence"/>
</dbReference>
<sequence length="86" mass="9019">MAKDKTSISIAPWILEKARAHAEANGLSVSAVIERGILRELAASHDQSTRAAYYGSPAIAVQEADEAALHDDIRAHLKGKQGGAAA</sequence>
<proteinExistence type="predicted"/>